<keyword evidence="1" id="KW-1133">Transmembrane helix</keyword>
<dbReference type="Pfam" id="PF01852">
    <property type="entry name" value="START"/>
    <property type="match status" value="1"/>
</dbReference>
<evidence type="ECO:0000256" key="1">
    <source>
        <dbReference type="SAM" id="Phobius"/>
    </source>
</evidence>
<feature type="transmembrane region" description="Helical" evidence="1">
    <location>
        <begin position="841"/>
        <end position="860"/>
    </location>
</feature>
<name>A0A9W7BQK4_9STRA</name>
<comment type="caution">
    <text evidence="3">The sequence shown here is derived from an EMBL/GenBank/DDBJ whole genome shotgun (WGS) entry which is preliminary data.</text>
</comment>
<feature type="transmembrane region" description="Helical" evidence="1">
    <location>
        <begin position="737"/>
        <end position="755"/>
    </location>
</feature>
<keyword evidence="4" id="KW-1185">Reference proteome</keyword>
<feature type="transmembrane region" description="Helical" evidence="1">
    <location>
        <begin position="801"/>
        <end position="821"/>
    </location>
</feature>
<keyword evidence="1" id="KW-0472">Membrane</keyword>
<dbReference type="GO" id="GO:0008289">
    <property type="term" value="F:lipid binding"/>
    <property type="evidence" value="ECO:0007669"/>
    <property type="project" value="InterPro"/>
</dbReference>
<sequence>MSLLPPSSVSFTLSQLQDLAAQYMLQSKKFGDHDREFAHELLSDFLGYAKSADKVATGAPEANSHTIKTINTNTSIIGPQTGNSTSGFSSVGKILSMPTRATMIKSNKVVPIQSQKSAALSVLSSPEAILHVENYNKDLDIENEKVINMDNVVQIYSDAEDGMIDTARGLLKGMKLKGAIPFSDFKTTFSTTKFQKGFYNTKEGDIYSMANFTARGNHSQVAARLVNYHYNCKNPAFGVLKAQKATYGHEYLEVPNDHSAIYYQEYNFPSPLSDREAIVNIVWKRVSEKSIIIAYQPLLSHPKVENKDGASMIRGSFQVAALVTQLDDRTTEVEWGVHINFGGHLPKALVNAFVIPGTNRVLNHHQAYFAYTIDLNDLNKKDGKLLGEIFVYQIKAARKRGGWKKRAELGKTGVDEFLYISVAMRKLLLRFSWLRALLHEASLNHVKGAGTVSTALSDLKDHDAVNLAKGLSTIILSNTEAAAAVDHWIAQNAALEDFEKEYEWMRPFFVEIAQYNLITSNLGLQLRVFGGALLSTIDLVTDIYMTVQFLNTPGQEGYGRTNAWLIGLTMLFQVFNSYAQNSKKLSFFFQDTLFILIGFKPALDAYRVGSGAEQEEHQQMSPLHEMTFNKGMEVVFEAVPSSIVQIYALLLKKDRGLDAVASVLVSALTISFTSSMISYDWDTSPSQRSTASFAYGYVPDKAWSRAVCFLSMMSLSFAHVMLQTFSCALLAVTNKMWLLYYVSGNVGLYFLYKIVRRDFYYYLNISGLLRLVASIVERFVGKVLVDFTMLIHMRGSCEMGGFYFLVSILISLASSFVSSHLYSKHYEEGDNKLDVIRLQTILAVMSAVWITSLITFVSVMNKKYLRTFYNLDTASEYNRKIVLSYREDQDEYKQGALTDHPDIYEAWGDELLKPWTLENWNRWEEEKPAWFTDKWIDNVPNHYIPYDWRVKYKKTKGRVDDPQMRRRSSLAQVKTLLGGEEER</sequence>
<dbReference type="Proteomes" id="UP001165085">
    <property type="component" value="Unassembled WGS sequence"/>
</dbReference>
<keyword evidence="1" id="KW-0812">Transmembrane</keyword>
<proteinExistence type="predicted"/>
<accession>A0A9W7BQK4</accession>
<organism evidence="3 4">
    <name type="scientific">Triparma strigata</name>
    <dbReference type="NCBI Taxonomy" id="1606541"/>
    <lineage>
        <taxon>Eukaryota</taxon>
        <taxon>Sar</taxon>
        <taxon>Stramenopiles</taxon>
        <taxon>Ochrophyta</taxon>
        <taxon>Bolidophyceae</taxon>
        <taxon>Parmales</taxon>
        <taxon>Triparmaceae</taxon>
        <taxon>Triparma</taxon>
    </lineage>
</organism>
<feature type="domain" description="START" evidence="2">
    <location>
        <begin position="252"/>
        <end position="368"/>
    </location>
</feature>
<dbReference type="Gene3D" id="3.30.530.20">
    <property type="match status" value="1"/>
</dbReference>
<reference evidence="4" key="1">
    <citation type="journal article" date="2023" name="Commun. Biol.">
        <title>Genome analysis of Parmales, the sister group of diatoms, reveals the evolutionary specialization of diatoms from phago-mixotrophs to photoautotrophs.</title>
        <authorList>
            <person name="Ban H."/>
            <person name="Sato S."/>
            <person name="Yoshikawa S."/>
            <person name="Yamada K."/>
            <person name="Nakamura Y."/>
            <person name="Ichinomiya M."/>
            <person name="Sato N."/>
            <person name="Blanc-Mathieu R."/>
            <person name="Endo H."/>
            <person name="Kuwata A."/>
            <person name="Ogata H."/>
        </authorList>
    </citation>
    <scope>NUCLEOTIDE SEQUENCE [LARGE SCALE GENOMIC DNA]</scope>
    <source>
        <strain evidence="4">NIES 3701</strain>
    </source>
</reference>
<protein>
    <recommendedName>
        <fullName evidence="2">START domain-containing protein</fullName>
    </recommendedName>
</protein>
<evidence type="ECO:0000313" key="4">
    <source>
        <dbReference type="Proteomes" id="UP001165085"/>
    </source>
</evidence>
<gene>
    <name evidence="3" type="ORF">TrST_g5792</name>
</gene>
<dbReference type="InterPro" id="IPR023393">
    <property type="entry name" value="START-like_dom_sf"/>
</dbReference>
<dbReference type="AlphaFoldDB" id="A0A9W7BQK4"/>
<feature type="transmembrane region" description="Helical" evidence="1">
    <location>
        <begin position="702"/>
        <end position="725"/>
    </location>
</feature>
<feature type="transmembrane region" description="Helical" evidence="1">
    <location>
        <begin position="659"/>
        <end position="679"/>
    </location>
</feature>
<evidence type="ECO:0000259" key="2">
    <source>
        <dbReference type="Pfam" id="PF01852"/>
    </source>
</evidence>
<dbReference type="SUPFAM" id="SSF55961">
    <property type="entry name" value="Bet v1-like"/>
    <property type="match status" value="1"/>
</dbReference>
<dbReference type="InterPro" id="IPR002913">
    <property type="entry name" value="START_lipid-bd_dom"/>
</dbReference>
<evidence type="ECO:0000313" key="3">
    <source>
        <dbReference type="EMBL" id="GMH94671.1"/>
    </source>
</evidence>
<dbReference type="EMBL" id="BRXY01000433">
    <property type="protein sequence ID" value="GMH94671.1"/>
    <property type="molecule type" value="Genomic_DNA"/>
</dbReference>